<proteinExistence type="inferred from homology"/>
<dbReference type="EC" id="2.1.1.137" evidence="4"/>
<evidence type="ECO:0000256" key="5">
    <source>
        <dbReference type="ARBA" id="ARBA00034545"/>
    </source>
</evidence>
<evidence type="ECO:0000256" key="4">
    <source>
        <dbReference type="ARBA" id="ARBA00034521"/>
    </source>
</evidence>
<dbReference type="SUPFAM" id="SSF53335">
    <property type="entry name" value="S-adenosyl-L-methionine-dependent methyltransferases"/>
    <property type="match status" value="1"/>
</dbReference>
<comment type="catalytic activity">
    <reaction evidence="6">
        <text>arsenic triglutathione + [thioredoxin]-dithiol + S-adenosyl-L-methionine + 2 H2O = methylarsonous acid + [thioredoxin]-disulfide + 3 glutathione + S-adenosyl-L-homocysteine + H(+)</text>
        <dbReference type="Rhea" id="RHEA:69460"/>
        <dbReference type="Rhea" id="RHEA-COMP:10698"/>
        <dbReference type="Rhea" id="RHEA-COMP:10700"/>
        <dbReference type="ChEBI" id="CHEBI:15377"/>
        <dbReference type="ChEBI" id="CHEBI:15378"/>
        <dbReference type="ChEBI" id="CHEBI:17826"/>
        <dbReference type="ChEBI" id="CHEBI:29950"/>
        <dbReference type="ChEBI" id="CHEBI:50058"/>
        <dbReference type="ChEBI" id="CHEBI:57856"/>
        <dbReference type="ChEBI" id="CHEBI:57925"/>
        <dbReference type="ChEBI" id="CHEBI:59789"/>
        <dbReference type="ChEBI" id="CHEBI:183640"/>
        <dbReference type="EC" id="2.1.1.137"/>
    </reaction>
</comment>
<evidence type="ECO:0000256" key="8">
    <source>
        <dbReference type="ARBA" id="ARBA00048428"/>
    </source>
</evidence>
<dbReference type="CDD" id="cd02440">
    <property type="entry name" value="AdoMet_MTases"/>
    <property type="match status" value="1"/>
</dbReference>
<dbReference type="Pfam" id="PF13847">
    <property type="entry name" value="Methyltransf_31"/>
    <property type="match status" value="1"/>
</dbReference>
<comment type="catalytic activity">
    <reaction evidence="8">
        <text>arsenic triglutathione + 3 [thioredoxin]-dithiol + 3 S-adenosyl-L-methionine = trimethylarsine + 3 [thioredoxin]-disulfide + 3 glutathione + 3 S-adenosyl-L-homocysteine + 3 H(+)</text>
        <dbReference type="Rhea" id="RHEA:69432"/>
        <dbReference type="Rhea" id="RHEA-COMP:10698"/>
        <dbReference type="Rhea" id="RHEA-COMP:10700"/>
        <dbReference type="ChEBI" id="CHEBI:15378"/>
        <dbReference type="ChEBI" id="CHEBI:27130"/>
        <dbReference type="ChEBI" id="CHEBI:29950"/>
        <dbReference type="ChEBI" id="CHEBI:50058"/>
        <dbReference type="ChEBI" id="CHEBI:57856"/>
        <dbReference type="ChEBI" id="CHEBI:57925"/>
        <dbReference type="ChEBI" id="CHEBI:59789"/>
        <dbReference type="ChEBI" id="CHEBI:183640"/>
        <dbReference type="EC" id="2.1.1.137"/>
    </reaction>
</comment>
<feature type="domain" description="Methyltransferase" evidence="9">
    <location>
        <begin position="63"/>
        <end position="202"/>
    </location>
</feature>
<dbReference type="GO" id="GO:0030791">
    <property type="term" value="F:arsenite methyltransferase activity"/>
    <property type="evidence" value="ECO:0007669"/>
    <property type="project" value="UniProtKB-EC"/>
</dbReference>
<dbReference type="InterPro" id="IPR026669">
    <property type="entry name" value="Arsenite_MeTrfase-like"/>
</dbReference>
<dbReference type="EMBL" id="CAJHNH020003961">
    <property type="protein sequence ID" value="CAG5130322.1"/>
    <property type="molecule type" value="Genomic_DNA"/>
</dbReference>
<keyword evidence="1" id="KW-0808">Transferase</keyword>
<evidence type="ECO:0000259" key="9">
    <source>
        <dbReference type="Pfam" id="PF13847"/>
    </source>
</evidence>
<evidence type="ECO:0000256" key="7">
    <source>
        <dbReference type="ARBA" id="ARBA00047943"/>
    </source>
</evidence>
<evidence type="ECO:0000313" key="10">
    <source>
        <dbReference type="EMBL" id="CAG5130322.1"/>
    </source>
</evidence>
<evidence type="ECO:0000256" key="2">
    <source>
        <dbReference type="ARBA" id="ARBA00022691"/>
    </source>
</evidence>
<dbReference type="OrthoDB" id="8300214at2759"/>
<comment type="catalytic activity">
    <reaction evidence="7">
        <text>arsenic triglutathione + 2 [thioredoxin]-dithiol + 2 S-adenosyl-L-methionine + H2O = dimethylarsinous acid + 2 [thioredoxin]-disulfide + 3 glutathione + 2 S-adenosyl-L-homocysteine + 2 H(+)</text>
        <dbReference type="Rhea" id="RHEA:69464"/>
        <dbReference type="Rhea" id="RHEA-COMP:10698"/>
        <dbReference type="Rhea" id="RHEA-COMP:10700"/>
        <dbReference type="ChEBI" id="CHEBI:15377"/>
        <dbReference type="ChEBI" id="CHEBI:15378"/>
        <dbReference type="ChEBI" id="CHEBI:23808"/>
        <dbReference type="ChEBI" id="CHEBI:29950"/>
        <dbReference type="ChEBI" id="CHEBI:50058"/>
        <dbReference type="ChEBI" id="CHEBI:57856"/>
        <dbReference type="ChEBI" id="CHEBI:57925"/>
        <dbReference type="ChEBI" id="CHEBI:59789"/>
        <dbReference type="ChEBI" id="CHEBI:183640"/>
        <dbReference type="EC" id="2.1.1.137"/>
    </reaction>
</comment>
<comment type="similarity">
    <text evidence="3">Belongs to the methyltransferase superfamily. Arsenite methyltransferase family.</text>
</comment>
<dbReference type="InterPro" id="IPR025714">
    <property type="entry name" value="Methyltranfer_dom"/>
</dbReference>
<evidence type="ECO:0000256" key="6">
    <source>
        <dbReference type="ARBA" id="ARBA00047941"/>
    </source>
</evidence>
<comment type="caution">
    <text evidence="10">The sequence shown here is derived from an EMBL/GenBank/DDBJ whole genome shotgun (WGS) entry which is preliminary data.</text>
</comment>
<dbReference type="Proteomes" id="UP000678393">
    <property type="component" value="Unassembled WGS sequence"/>
</dbReference>
<keyword evidence="2" id="KW-0949">S-adenosyl-L-methionine</keyword>
<accession>A0A8S3ZRS8</accession>
<organism evidence="10 11">
    <name type="scientific">Candidula unifasciata</name>
    <dbReference type="NCBI Taxonomy" id="100452"/>
    <lineage>
        <taxon>Eukaryota</taxon>
        <taxon>Metazoa</taxon>
        <taxon>Spiralia</taxon>
        <taxon>Lophotrochozoa</taxon>
        <taxon>Mollusca</taxon>
        <taxon>Gastropoda</taxon>
        <taxon>Heterobranchia</taxon>
        <taxon>Euthyneura</taxon>
        <taxon>Panpulmonata</taxon>
        <taxon>Eupulmonata</taxon>
        <taxon>Stylommatophora</taxon>
        <taxon>Helicina</taxon>
        <taxon>Helicoidea</taxon>
        <taxon>Geomitridae</taxon>
        <taxon>Candidula</taxon>
    </lineage>
</organism>
<name>A0A8S3ZRS8_9EUPU</name>
<keyword evidence="11" id="KW-1185">Reference proteome</keyword>
<evidence type="ECO:0000313" key="11">
    <source>
        <dbReference type="Proteomes" id="UP000678393"/>
    </source>
</evidence>
<sequence length="348" mass="38905">MSDHALTTVVSGFYSELNEKLNFKTRVNSQDLPERINKLIEKLSEETMKRYYGSGIVVPENIKGARILDIGCGSGSLVFILANLVGPKGYVVGIDVCPSQISIAQQESDKQAAAWGYDKPNFEFHVANAERLLDLGFEPFDVIVSNGVFCLIPDKEKAFKATGDLLKPGGQFYINDVYTDREQPEELKSNEKLWSLGTTGSMVWSDLKDIAVKNGFTVPYLTQAAPVDIKNEEYKKLLNNAKYTCAAWRLFKLPPGAKRGPATVTYLGTIEDYEETFPWDVDLMFMKGQPVNVDAELATILAFTTFKKNFDIKDYNGTVTTKRNQDPFKRMADLANEGRAPEPIYSVE</sequence>
<gene>
    <name evidence="10" type="ORF">CUNI_LOCUS15880</name>
</gene>
<evidence type="ECO:0000256" key="1">
    <source>
        <dbReference type="ARBA" id="ARBA00022679"/>
    </source>
</evidence>
<dbReference type="Gene3D" id="3.40.5.100">
    <property type="match status" value="1"/>
</dbReference>
<evidence type="ECO:0000256" key="3">
    <source>
        <dbReference type="ARBA" id="ARBA00034487"/>
    </source>
</evidence>
<reference evidence="10" key="1">
    <citation type="submission" date="2021-04" db="EMBL/GenBank/DDBJ databases">
        <authorList>
            <consortium name="Molecular Ecology Group"/>
        </authorList>
    </citation>
    <scope>NUCLEOTIDE SEQUENCE</scope>
</reference>
<dbReference type="PANTHER" id="PTHR43675:SF8">
    <property type="entry name" value="ARSENITE METHYLTRANSFERASE"/>
    <property type="match status" value="1"/>
</dbReference>
<dbReference type="InterPro" id="IPR029063">
    <property type="entry name" value="SAM-dependent_MTases_sf"/>
</dbReference>
<dbReference type="AlphaFoldDB" id="A0A8S3ZRS8"/>
<dbReference type="PANTHER" id="PTHR43675">
    <property type="entry name" value="ARSENITE METHYLTRANSFERASE"/>
    <property type="match status" value="1"/>
</dbReference>
<dbReference type="Gene3D" id="3.40.50.150">
    <property type="entry name" value="Vaccinia Virus protein VP39"/>
    <property type="match status" value="1"/>
</dbReference>
<protein>
    <recommendedName>
        <fullName evidence="5">Arsenite methyltransferase</fullName>
        <ecNumber evidence="4">2.1.1.137</ecNumber>
    </recommendedName>
</protein>